<feature type="domain" description="Transposable element P transposase-like RNase H" evidence="1">
    <location>
        <begin position="6"/>
        <end position="82"/>
    </location>
</feature>
<comment type="caution">
    <text evidence="4">The sequence shown here is derived from an EMBL/GenBank/DDBJ whole genome shotgun (WGS) entry which is preliminary data.</text>
</comment>
<evidence type="ECO:0000259" key="3">
    <source>
        <dbReference type="Pfam" id="PF21789"/>
    </source>
</evidence>
<reference evidence="4" key="2">
    <citation type="submission" date="2020-11" db="EMBL/GenBank/DDBJ databases">
        <authorList>
            <person name="McCartney M.A."/>
            <person name="Auch B."/>
            <person name="Kono T."/>
            <person name="Mallez S."/>
            <person name="Becker A."/>
            <person name="Gohl D.M."/>
            <person name="Silverstein K.A.T."/>
            <person name="Koren S."/>
            <person name="Bechman K.B."/>
            <person name="Herman A."/>
            <person name="Abrahante J.E."/>
            <person name="Garbe J."/>
        </authorList>
    </citation>
    <scope>NUCLEOTIDE SEQUENCE</scope>
    <source>
        <strain evidence="4">Duluth1</strain>
        <tissue evidence="4">Whole animal</tissue>
    </source>
</reference>
<dbReference type="EMBL" id="JAIWYP010000013">
    <property type="protein sequence ID" value="KAH3720563.1"/>
    <property type="molecule type" value="Genomic_DNA"/>
</dbReference>
<protein>
    <recommendedName>
        <fullName evidence="6">Transposable element P transposase</fullName>
    </recommendedName>
</protein>
<evidence type="ECO:0000313" key="5">
    <source>
        <dbReference type="Proteomes" id="UP000828390"/>
    </source>
</evidence>
<dbReference type="PANTHER" id="PTHR47577">
    <property type="entry name" value="THAP DOMAIN-CONTAINING PROTEIN 6"/>
    <property type="match status" value="1"/>
</dbReference>
<gene>
    <name evidence="4" type="ORF">DPMN_063462</name>
</gene>
<feature type="domain" description="Transposable element P transposase-like GTP-binding insertion" evidence="2">
    <location>
        <begin position="114"/>
        <end position="230"/>
    </location>
</feature>
<dbReference type="Pfam" id="PF21788">
    <property type="entry name" value="TNP-like_GBD"/>
    <property type="match status" value="1"/>
</dbReference>
<keyword evidence="5" id="KW-1185">Reference proteome</keyword>
<dbReference type="InterPro" id="IPR048365">
    <property type="entry name" value="TNP-like_RNaseH_N"/>
</dbReference>
<feature type="domain" description="Transposable element P transposase-like RNase H C-terminal" evidence="3">
    <location>
        <begin position="316"/>
        <end position="342"/>
    </location>
</feature>
<dbReference type="Pfam" id="PF21787">
    <property type="entry name" value="TNP-like_RNaseH_N"/>
    <property type="match status" value="1"/>
</dbReference>
<organism evidence="4 5">
    <name type="scientific">Dreissena polymorpha</name>
    <name type="common">Zebra mussel</name>
    <name type="synonym">Mytilus polymorpha</name>
    <dbReference type="NCBI Taxonomy" id="45954"/>
    <lineage>
        <taxon>Eukaryota</taxon>
        <taxon>Metazoa</taxon>
        <taxon>Spiralia</taxon>
        <taxon>Lophotrochozoa</taxon>
        <taxon>Mollusca</taxon>
        <taxon>Bivalvia</taxon>
        <taxon>Autobranchia</taxon>
        <taxon>Heteroconchia</taxon>
        <taxon>Euheterodonta</taxon>
        <taxon>Imparidentia</taxon>
        <taxon>Neoheterodontei</taxon>
        <taxon>Myida</taxon>
        <taxon>Dreissenoidea</taxon>
        <taxon>Dreissenidae</taxon>
        <taxon>Dreissena</taxon>
    </lineage>
</organism>
<dbReference type="Proteomes" id="UP000828390">
    <property type="component" value="Unassembled WGS sequence"/>
</dbReference>
<name>A0A9D4CAK2_DREPO</name>
<evidence type="ECO:0000259" key="2">
    <source>
        <dbReference type="Pfam" id="PF21788"/>
    </source>
</evidence>
<accession>A0A9D4CAK2</accession>
<proteinExistence type="predicted"/>
<dbReference type="AlphaFoldDB" id="A0A9D4CAK2"/>
<dbReference type="PANTHER" id="PTHR47577:SF2">
    <property type="entry name" value="THAP DOMAIN CONTAINING 9"/>
    <property type="match status" value="1"/>
</dbReference>
<dbReference type="InterPro" id="IPR048367">
    <property type="entry name" value="TNP-like_RNaseH_C"/>
</dbReference>
<evidence type="ECO:0008006" key="6">
    <source>
        <dbReference type="Google" id="ProtNLM"/>
    </source>
</evidence>
<evidence type="ECO:0000313" key="4">
    <source>
        <dbReference type="EMBL" id="KAH3720563.1"/>
    </source>
</evidence>
<sequence length="389" mass="44770">MMNLENSVLGKQNELAKNMLVVMIRSLASNWCFPLCGFASKSLSADYLYAIIWRTISAVETQSKLKVLFLTFDGASTNRRFYSLHRVDNEGIVYKTVNLYDVTRDIYFISDVPHLLKTTRNNFSNSFSHKHSKKLWRNGMDISWMHVVKLFENHCELNLYSPCPKLSRSHIDLVSYNYMKVNLAAQILSESVACALEDLYGQEVQETVIFLRHMNKFFDCLNVRSLSEGKNKRNPNLQPYVSVDDERLAYLCEDFLGYLVEWEEMVEKRNGKFTRNEKATMLLSHQTMTGLKMSVMSICASVKIMLNAGAEYVLTHSFNQDPLEQHFGLYRHKSGANSNPSVYEVQNMMSTIRTVAAQALPTKRGNIKCSESAFDIDNTQLPRRKSHRQ</sequence>
<reference evidence="4" key="1">
    <citation type="journal article" date="2019" name="bioRxiv">
        <title>The Genome of the Zebra Mussel, Dreissena polymorpha: A Resource for Invasive Species Research.</title>
        <authorList>
            <person name="McCartney M.A."/>
            <person name="Auch B."/>
            <person name="Kono T."/>
            <person name="Mallez S."/>
            <person name="Zhang Y."/>
            <person name="Obille A."/>
            <person name="Becker A."/>
            <person name="Abrahante J.E."/>
            <person name="Garbe J."/>
            <person name="Badalamenti J.P."/>
            <person name="Herman A."/>
            <person name="Mangelson H."/>
            <person name="Liachko I."/>
            <person name="Sullivan S."/>
            <person name="Sone E.D."/>
            <person name="Koren S."/>
            <person name="Silverstein K.A.T."/>
            <person name="Beckman K.B."/>
            <person name="Gohl D.M."/>
        </authorList>
    </citation>
    <scope>NUCLEOTIDE SEQUENCE</scope>
    <source>
        <strain evidence="4">Duluth1</strain>
        <tissue evidence="4">Whole animal</tissue>
    </source>
</reference>
<evidence type="ECO:0000259" key="1">
    <source>
        <dbReference type="Pfam" id="PF21787"/>
    </source>
</evidence>
<dbReference type="Pfam" id="PF21789">
    <property type="entry name" value="TNP-like_RNaseH_C"/>
    <property type="match status" value="1"/>
</dbReference>
<dbReference type="InterPro" id="IPR048366">
    <property type="entry name" value="TNP-like_GBD"/>
</dbReference>